<dbReference type="AlphaFoldDB" id="A0A0C3NGS3"/>
<evidence type="ECO:0000313" key="2">
    <source>
        <dbReference type="Proteomes" id="UP000053257"/>
    </source>
</evidence>
<name>A0A0C3NGS3_PHLG1</name>
<dbReference type="EMBL" id="KN840592">
    <property type="protein sequence ID" value="KIP03969.1"/>
    <property type="molecule type" value="Genomic_DNA"/>
</dbReference>
<gene>
    <name evidence="1" type="ORF">PHLGIDRAFT_214910</name>
</gene>
<dbReference type="OrthoDB" id="2799347at2759"/>
<evidence type="ECO:0000313" key="1">
    <source>
        <dbReference type="EMBL" id="KIP03969.1"/>
    </source>
</evidence>
<dbReference type="Proteomes" id="UP000053257">
    <property type="component" value="Unassembled WGS sequence"/>
</dbReference>
<dbReference type="HOGENOM" id="CLU_1235416_0_0_1"/>
<proteinExistence type="predicted"/>
<reference evidence="1 2" key="1">
    <citation type="journal article" date="2014" name="PLoS Genet.">
        <title>Analysis of the Phlebiopsis gigantea genome, transcriptome and secretome provides insight into its pioneer colonization strategies of wood.</title>
        <authorList>
            <person name="Hori C."/>
            <person name="Ishida T."/>
            <person name="Igarashi K."/>
            <person name="Samejima M."/>
            <person name="Suzuki H."/>
            <person name="Master E."/>
            <person name="Ferreira P."/>
            <person name="Ruiz-Duenas F.J."/>
            <person name="Held B."/>
            <person name="Canessa P."/>
            <person name="Larrondo L.F."/>
            <person name="Schmoll M."/>
            <person name="Druzhinina I.S."/>
            <person name="Kubicek C.P."/>
            <person name="Gaskell J.A."/>
            <person name="Kersten P."/>
            <person name="St John F."/>
            <person name="Glasner J."/>
            <person name="Sabat G."/>
            <person name="Splinter BonDurant S."/>
            <person name="Syed K."/>
            <person name="Yadav J."/>
            <person name="Mgbeahuruike A.C."/>
            <person name="Kovalchuk A."/>
            <person name="Asiegbu F.O."/>
            <person name="Lackner G."/>
            <person name="Hoffmeister D."/>
            <person name="Rencoret J."/>
            <person name="Gutierrez A."/>
            <person name="Sun H."/>
            <person name="Lindquist E."/>
            <person name="Barry K."/>
            <person name="Riley R."/>
            <person name="Grigoriev I.V."/>
            <person name="Henrissat B."/>
            <person name="Kues U."/>
            <person name="Berka R.M."/>
            <person name="Martinez A.T."/>
            <person name="Covert S.F."/>
            <person name="Blanchette R.A."/>
            <person name="Cullen D."/>
        </authorList>
    </citation>
    <scope>NUCLEOTIDE SEQUENCE [LARGE SCALE GENOMIC DNA]</scope>
    <source>
        <strain evidence="1 2">11061_1 CR5-6</strain>
    </source>
</reference>
<organism evidence="1 2">
    <name type="scientific">Phlebiopsis gigantea (strain 11061_1 CR5-6)</name>
    <name type="common">White-rot fungus</name>
    <name type="synonym">Peniophora gigantea</name>
    <dbReference type="NCBI Taxonomy" id="745531"/>
    <lineage>
        <taxon>Eukaryota</taxon>
        <taxon>Fungi</taxon>
        <taxon>Dikarya</taxon>
        <taxon>Basidiomycota</taxon>
        <taxon>Agaricomycotina</taxon>
        <taxon>Agaricomycetes</taxon>
        <taxon>Polyporales</taxon>
        <taxon>Phanerochaetaceae</taxon>
        <taxon>Phlebiopsis</taxon>
    </lineage>
</organism>
<accession>A0A0C3NGS3</accession>
<sequence>MPVLRRHTLLSLYEEAVVDIQLANVLQDDDDDDELYDVYLFWPSTEPHVLVPEEPLQDAVTFFPTAHPRPYQCNIEPDQTTLAAPANDPELDEDLVNHDAAVVMDIAGYSRLFTAGLVQTSREVTQQLGGVNRGTSLSTCCVAGPAVLTRSLHSSLFQDVVNLLILLAYPSSLHCFRRFATRCIFLPVLAVLVLGSLTLDEFTRFALKSRCHSYNISQTTQREV</sequence>
<protein>
    <submittedName>
        <fullName evidence="1">Uncharacterized protein</fullName>
    </submittedName>
</protein>
<keyword evidence="2" id="KW-1185">Reference proteome</keyword>